<dbReference type="AlphaFoldDB" id="A0A1L4D1F1"/>
<comment type="subcellular location">
    <subcellularLocation>
        <location evidence="6">Cell membrane</location>
        <topology evidence="6">Multi-pass membrane protein</topology>
    </subcellularLocation>
    <subcellularLocation>
        <location evidence="1">Membrane</location>
        <topology evidence="1">Multi-pass membrane protein</topology>
    </subcellularLocation>
</comment>
<evidence type="ECO:0000256" key="1">
    <source>
        <dbReference type="ARBA" id="ARBA00004141"/>
    </source>
</evidence>
<feature type="transmembrane region" description="Helical" evidence="7">
    <location>
        <begin position="12"/>
        <end position="33"/>
    </location>
</feature>
<dbReference type="InterPro" id="IPR001626">
    <property type="entry name" value="ABC_TroCD"/>
</dbReference>
<dbReference type="Gene3D" id="1.10.3470.10">
    <property type="entry name" value="ABC transporter involved in vitamin B12 uptake, BtuC"/>
    <property type="match status" value="1"/>
</dbReference>
<evidence type="ECO:0000256" key="2">
    <source>
        <dbReference type="ARBA" id="ARBA00008034"/>
    </source>
</evidence>
<keyword evidence="3 6" id="KW-0812">Transmembrane</keyword>
<evidence type="ECO:0000256" key="7">
    <source>
        <dbReference type="SAM" id="Phobius"/>
    </source>
</evidence>
<dbReference type="GO" id="GO:0055085">
    <property type="term" value="P:transmembrane transport"/>
    <property type="evidence" value="ECO:0007669"/>
    <property type="project" value="InterPro"/>
</dbReference>
<evidence type="ECO:0000256" key="6">
    <source>
        <dbReference type="RuleBase" id="RU003943"/>
    </source>
</evidence>
<keyword evidence="5 7" id="KW-0472">Membrane</keyword>
<keyword evidence="6" id="KW-0813">Transport</keyword>
<proteinExistence type="inferred from homology"/>
<feature type="transmembrane region" description="Helical" evidence="7">
    <location>
        <begin position="228"/>
        <end position="251"/>
    </location>
</feature>
<evidence type="ECO:0000313" key="9">
    <source>
        <dbReference type="Proteomes" id="UP000184731"/>
    </source>
</evidence>
<dbReference type="GO" id="GO:0043190">
    <property type="term" value="C:ATP-binding cassette (ABC) transporter complex"/>
    <property type="evidence" value="ECO:0007669"/>
    <property type="project" value="InterPro"/>
</dbReference>
<sequence length="282" mass="30786">MFQEMPAFFQIFQYSFAQIAVIATILITLMCGFLSPVVVLKQRAYMGDTLSHLVFPGVIAGILFSNYTDFPFWICILLGAIVTALLGTFISEWILKSLKIPPDASAVICLTSFFAMGIIAISSNRDTRLDPESILFGDVLTLSWRDVGILAGALIFVATAILSLKKHWDAWLSDPEFAEIAGFKVKTLEKLFPIMMTFAILSGLFAVGGLMISALLTLPTIIYQPRSVFSPIVVLLSLIGGLLGILLAFSFNWPVGPSIVIVGFVSILVKTLAVRLQEKKGI</sequence>
<dbReference type="OrthoDB" id="9804300at2"/>
<feature type="transmembrane region" description="Helical" evidence="7">
    <location>
        <begin position="70"/>
        <end position="91"/>
    </location>
</feature>
<evidence type="ECO:0000256" key="4">
    <source>
        <dbReference type="ARBA" id="ARBA00022989"/>
    </source>
</evidence>
<keyword evidence="4 7" id="KW-1133">Transmembrane helix</keyword>
<dbReference type="KEGG" id="saqi:AXG55_08915"/>
<keyword evidence="9" id="KW-1185">Reference proteome</keyword>
<organism evidence="8 9">
    <name type="scientific">Silvanigrella aquatica</name>
    <dbReference type="NCBI Taxonomy" id="1915309"/>
    <lineage>
        <taxon>Bacteria</taxon>
        <taxon>Pseudomonadati</taxon>
        <taxon>Bdellovibrionota</taxon>
        <taxon>Oligoflexia</taxon>
        <taxon>Silvanigrellales</taxon>
        <taxon>Silvanigrellaceae</taxon>
        <taxon>Silvanigrella</taxon>
    </lineage>
</organism>
<comment type="similarity">
    <text evidence="2 6">Belongs to the ABC-3 integral membrane protein family.</text>
</comment>
<dbReference type="STRING" id="1915309.AXG55_08915"/>
<protein>
    <recommendedName>
        <fullName evidence="10">Zinc ABC transporter permease</fullName>
    </recommendedName>
</protein>
<accession>A0A1L4D1F1</accession>
<gene>
    <name evidence="8" type="ORF">AXG55_08915</name>
</gene>
<reference evidence="8 9" key="1">
    <citation type="submission" date="2016-10" db="EMBL/GenBank/DDBJ databases">
        <title>Silvanigrella aquatica sp. nov., isolated from a freshwater lake located in the Black Forest, Germany, description of Silvanigrellaceae fam. nov., Silvanigrellales ord. nov., reclassification of the order Bdellovibrionales in the class Oligoflexia, reclassification of the families Bacteriovoracaceae and Halobacteriovoraceae in the new order Bacteriovoracales ord. nov., and reclassification of the family Pseudobacteriovoracaceae in the order Oligoflexiales.</title>
        <authorList>
            <person name="Hahn M.W."/>
            <person name="Schmidt J."/>
            <person name="Koll U."/>
            <person name="Rohde M."/>
            <person name="Verbag S."/>
            <person name="Pitt A."/>
            <person name="Nakai R."/>
            <person name="Naganuma T."/>
            <person name="Lang E."/>
        </authorList>
    </citation>
    <scope>NUCLEOTIDE SEQUENCE [LARGE SCALE GENOMIC DNA]</scope>
    <source>
        <strain evidence="8 9">MWH-Nonnen-W8red</strain>
    </source>
</reference>
<dbReference type="RefSeq" id="WP_148697767.1">
    <property type="nucleotide sequence ID" value="NZ_CP017834.1"/>
</dbReference>
<feature type="transmembrane region" description="Helical" evidence="7">
    <location>
        <begin position="258"/>
        <end position="276"/>
    </location>
</feature>
<dbReference type="EMBL" id="CP017834">
    <property type="protein sequence ID" value="APJ04021.1"/>
    <property type="molecule type" value="Genomic_DNA"/>
</dbReference>
<evidence type="ECO:0000313" key="8">
    <source>
        <dbReference type="EMBL" id="APJ04021.1"/>
    </source>
</evidence>
<name>A0A1L4D1F1_9BACT</name>
<dbReference type="Proteomes" id="UP000184731">
    <property type="component" value="Chromosome"/>
</dbReference>
<evidence type="ECO:0000256" key="3">
    <source>
        <dbReference type="ARBA" id="ARBA00022692"/>
    </source>
</evidence>
<dbReference type="InterPro" id="IPR037294">
    <property type="entry name" value="ABC_BtuC-like"/>
</dbReference>
<dbReference type="Pfam" id="PF00950">
    <property type="entry name" value="ABC-3"/>
    <property type="match status" value="1"/>
</dbReference>
<evidence type="ECO:0008006" key="10">
    <source>
        <dbReference type="Google" id="ProtNLM"/>
    </source>
</evidence>
<dbReference type="PANTHER" id="PTHR30477">
    <property type="entry name" value="ABC-TRANSPORTER METAL-BINDING PROTEIN"/>
    <property type="match status" value="1"/>
</dbReference>
<dbReference type="PANTHER" id="PTHR30477:SF0">
    <property type="entry name" value="METAL TRANSPORT SYSTEM MEMBRANE PROTEIN TM_0125-RELATED"/>
    <property type="match status" value="1"/>
</dbReference>
<feature type="transmembrane region" description="Helical" evidence="7">
    <location>
        <begin position="103"/>
        <end position="122"/>
    </location>
</feature>
<feature type="transmembrane region" description="Helical" evidence="7">
    <location>
        <begin position="142"/>
        <end position="164"/>
    </location>
</feature>
<evidence type="ECO:0000256" key="5">
    <source>
        <dbReference type="ARBA" id="ARBA00023136"/>
    </source>
</evidence>
<dbReference type="SUPFAM" id="SSF81345">
    <property type="entry name" value="ABC transporter involved in vitamin B12 uptake, BtuC"/>
    <property type="match status" value="1"/>
</dbReference>
<feature type="transmembrane region" description="Helical" evidence="7">
    <location>
        <begin position="191"/>
        <end position="216"/>
    </location>
</feature>